<evidence type="ECO:0000259" key="1">
    <source>
        <dbReference type="Pfam" id="PF04965"/>
    </source>
</evidence>
<proteinExistence type="predicted"/>
<evidence type="ECO:0000313" key="3">
    <source>
        <dbReference type="Proteomes" id="UP001081283"/>
    </source>
</evidence>
<accession>A0ABT3YH10</accession>
<dbReference type="InterPro" id="IPR053176">
    <property type="entry name" value="T6SS_TssE1-like"/>
</dbReference>
<reference evidence="2" key="1">
    <citation type="submission" date="2022-10" db="EMBL/GenBank/DDBJ databases">
        <title>Hoeflea sp. J2-29, isolated from marine algae.</title>
        <authorList>
            <person name="Kristyanto S."/>
            <person name="Kim J.M."/>
            <person name="Jeon C.O."/>
        </authorList>
    </citation>
    <scope>NUCLEOTIDE SEQUENCE</scope>
    <source>
        <strain evidence="2">J2-29</strain>
    </source>
</reference>
<dbReference type="Proteomes" id="UP001081283">
    <property type="component" value="Unassembled WGS sequence"/>
</dbReference>
<dbReference type="EMBL" id="JAOVZQ010000001">
    <property type="protein sequence ID" value="MCY0095188.1"/>
    <property type="molecule type" value="Genomic_DNA"/>
</dbReference>
<name>A0ABT3YH10_9HYPH</name>
<organism evidence="2 3">
    <name type="scientific">Hoeflea ulvae</name>
    <dbReference type="NCBI Taxonomy" id="2983764"/>
    <lineage>
        <taxon>Bacteria</taxon>
        <taxon>Pseudomonadati</taxon>
        <taxon>Pseudomonadota</taxon>
        <taxon>Alphaproteobacteria</taxon>
        <taxon>Hyphomicrobiales</taxon>
        <taxon>Rhizobiaceae</taxon>
        <taxon>Hoeflea</taxon>
    </lineage>
</organism>
<gene>
    <name evidence="2" type="ORF">OEG82_14315</name>
</gene>
<dbReference type="PANTHER" id="PTHR38595">
    <property type="entry name" value="CYTOPLASMIC PROTEIN-RELATED"/>
    <property type="match status" value="1"/>
</dbReference>
<comment type="caution">
    <text evidence="2">The sequence shown here is derived from an EMBL/GenBank/DDBJ whole genome shotgun (WGS) entry which is preliminary data.</text>
</comment>
<keyword evidence="3" id="KW-1185">Reference proteome</keyword>
<dbReference type="InterPro" id="IPR007048">
    <property type="entry name" value="IraD/Gp25-like"/>
</dbReference>
<sequence>MMSAADRLRRKGLSETEVRQQVMDSLIDVVNTIDLQSSVDLTGLDYASKSILNYGLYDISHLTSEDMSLATLEQNVVAALLCYEPRINKETLRVRRDTQFNDVDQKLRLSIYAEVSFLNLEVPIEFVAEIDIGASKVSLLKASTLS</sequence>
<protein>
    <submittedName>
        <fullName evidence="2">GPW/gp25 family protein</fullName>
    </submittedName>
</protein>
<dbReference type="Pfam" id="PF04965">
    <property type="entry name" value="GPW_gp25"/>
    <property type="match status" value="1"/>
</dbReference>
<dbReference type="RefSeq" id="WP_267613082.1">
    <property type="nucleotide sequence ID" value="NZ_JAOVZQ010000001.1"/>
</dbReference>
<dbReference type="SUPFAM" id="SSF160719">
    <property type="entry name" value="gpW/gp25-like"/>
    <property type="match status" value="1"/>
</dbReference>
<dbReference type="PANTHER" id="PTHR38595:SF1">
    <property type="entry name" value="TYPE VI SECRETION SYSTEM COMPONENT TSSE1"/>
    <property type="match status" value="1"/>
</dbReference>
<evidence type="ECO:0000313" key="2">
    <source>
        <dbReference type="EMBL" id="MCY0095188.1"/>
    </source>
</evidence>
<feature type="domain" description="IraD/Gp25-like" evidence="1">
    <location>
        <begin position="17"/>
        <end position="116"/>
    </location>
</feature>